<dbReference type="RefSeq" id="WP_148521310.1">
    <property type="nucleotide sequence ID" value="NZ_VSIJ01000005.1"/>
</dbReference>
<comment type="caution">
    <text evidence="1">The sequence shown here is derived from an EMBL/GenBank/DDBJ whole genome shotgun (WGS) entry which is preliminary data.</text>
</comment>
<evidence type="ECO:0008006" key="3">
    <source>
        <dbReference type="Google" id="ProtNLM"/>
    </source>
</evidence>
<protein>
    <recommendedName>
        <fullName evidence="3">Phage protein</fullName>
    </recommendedName>
</protein>
<evidence type="ECO:0000313" key="2">
    <source>
        <dbReference type="Proteomes" id="UP000323819"/>
    </source>
</evidence>
<name>A0ABD7SSB9_VIBCL</name>
<organism evidence="1 2">
    <name type="scientific">Vibrio cholerae</name>
    <dbReference type="NCBI Taxonomy" id="666"/>
    <lineage>
        <taxon>Bacteria</taxon>
        <taxon>Pseudomonadati</taxon>
        <taxon>Pseudomonadota</taxon>
        <taxon>Gammaproteobacteria</taxon>
        <taxon>Vibrionales</taxon>
        <taxon>Vibrionaceae</taxon>
        <taxon>Vibrio</taxon>
    </lineage>
</organism>
<evidence type="ECO:0000313" key="1">
    <source>
        <dbReference type="EMBL" id="TXX67186.1"/>
    </source>
</evidence>
<proteinExistence type="predicted"/>
<dbReference type="EMBL" id="VSIJ01000005">
    <property type="protein sequence ID" value="TXX67186.1"/>
    <property type="molecule type" value="Genomic_DNA"/>
</dbReference>
<reference evidence="1 2" key="1">
    <citation type="submission" date="2019-06" db="EMBL/GenBank/DDBJ databases">
        <title>Vibrio cholerae phylogeny based on whole-genome sequencing reveals genetic diversity and population strucutre.</title>
        <authorList>
            <person name="Zhiqiu Y."/>
            <person name="Bin L."/>
            <person name="Lingyan J."/>
        </authorList>
    </citation>
    <scope>NUCLEOTIDE SEQUENCE [LARGE SCALE GENOMIC DNA]</scope>
    <source>
        <strain evidence="1 2">N2814</strain>
    </source>
</reference>
<dbReference type="Proteomes" id="UP000323819">
    <property type="component" value="Unassembled WGS sequence"/>
</dbReference>
<sequence>MSTPTKCELKMEPSYLQQFHVGRGLVFIPDLIIDGIATAVVNPTQFDSKEEALVEANRIIDSYRNKCTLEKTEAAKTNTPSDANNKAARTSLVEKFKAVEDFDSLSEDEFGDFIDSLSLEEFIELAKMCDMSDKNN</sequence>
<gene>
    <name evidence="1" type="ORF">FXF03_01045</name>
</gene>
<dbReference type="AlphaFoldDB" id="A0ABD7SSB9"/>
<accession>A0ABD7SSB9</accession>